<keyword evidence="8" id="KW-0067">ATP-binding</keyword>
<keyword evidence="6" id="KW-0547">Nucleotide-binding</keyword>
<dbReference type="SUPFAM" id="SSF158472">
    <property type="entry name" value="HAMP domain-like"/>
    <property type="match status" value="1"/>
</dbReference>
<evidence type="ECO:0000256" key="9">
    <source>
        <dbReference type="ARBA" id="ARBA00023012"/>
    </source>
</evidence>
<gene>
    <name evidence="10" type="ORF">DENOEST_2166</name>
</gene>
<evidence type="ECO:0000256" key="7">
    <source>
        <dbReference type="ARBA" id="ARBA00022777"/>
    </source>
</evidence>
<keyword evidence="7 10" id="KW-0418">Kinase</keyword>
<dbReference type="InterPro" id="IPR004358">
    <property type="entry name" value="Sig_transdc_His_kin-like_C"/>
</dbReference>
<dbReference type="PROSITE" id="PS50109">
    <property type="entry name" value="HIS_KIN"/>
    <property type="match status" value="1"/>
</dbReference>
<keyword evidence="9" id="KW-0902">Two-component regulatory system</keyword>
<keyword evidence="5 10" id="KW-0808">Transferase</keyword>
<reference evidence="10 11" key="1">
    <citation type="submission" date="2020-03" db="EMBL/GenBank/DDBJ databases">
        <authorList>
            <consortium name="Genoscope - CEA"/>
            <person name="William W."/>
        </authorList>
    </citation>
    <scope>NUCLEOTIDE SEQUENCE [LARGE SCALE GENOMIC DNA]</scope>
    <source>
        <strain evidence="11">DSM 16959</strain>
    </source>
</reference>
<dbReference type="InterPro" id="IPR033417">
    <property type="entry name" value="CHASE8"/>
</dbReference>
<dbReference type="OrthoDB" id="224978at2"/>
<dbReference type="Pfam" id="PF17152">
    <property type="entry name" value="CHASE8"/>
    <property type="match status" value="1"/>
</dbReference>
<dbReference type="PRINTS" id="PR00344">
    <property type="entry name" value="BCTRLSENSOR"/>
</dbReference>
<dbReference type="AlphaFoldDB" id="A0A6S6XYT8"/>
<accession>A0A6S6XYT8</accession>
<dbReference type="Pfam" id="PF02518">
    <property type="entry name" value="HATPase_c"/>
    <property type="match status" value="1"/>
</dbReference>
<dbReference type="EMBL" id="LR778301">
    <property type="protein sequence ID" value="CAB1369331.1"/>
    <property type="molecule type" value="Genomic_DNA"/>
</dbReference>
<evidence type="ECO:0000313" key="11">
    <source>
        <dbReference type="Proteomes" id="UP000515733"/>
    </source>
</evidence>
<evidence type="ECO:0000256" key="8">
    <source>
        <dbReference type="ARBA" id="ARBA00022840"/>
    </source>
</evidence>
<dbReference type="CDD" id="cd06225">
    <property type="entry name" value="HAMP"/>
    <property type="match status" value="1"/>
</dbReference>
<dbReference type="PANTHER" id="PTHR43065">
    <property type="entry name" value="SENSOR HISTIDINE KINASE"/>
    <property type="match status" value="1"/>
</dbReference>
<dbReference type="SUPFAM" id="SSF47384">
    <property type="entry name" value="Homodimeric domain of signal transducing histidine kinase"/>
    <property type="match status" value="1"/>
</dbReference>
<dbReference type="GO" id="GO:0016020">
    <property type="term" value="C:membrane"/>
    <property type="evidence" value="ECO:0007669"/>
    <property type="project" value="UniProtKB-SubCell"/>
</dbReference>
<comment type="catalytic activity">
    <reaction evidence="1">
        <text>ATP + protein L-histidine = ADP + protein N-phospho-L-histidine.</text>
        <dbReference type="EC" id="2.7.13.3"/>
    </reaction>
</comment>
<dbReference type="Gene3D" id="3.30.565.10">
    <property type="entry name" value="Histidine kinase-like ATPase, C-terminal domain"/>
    <property type="match status" value="1"/>
</dbReference>
<comment type="subcellular location">
    <subcellularLocation>
        <location evidence="2">Membrane</location>
    </subcellularLocation>
</comment>
<dbReference type="SUPFAM" id="SSF55874">
    <property type="entry name" value="ATPase domain of HSP90 chaperone/DNA topoisomerase II/histidine kinase"/>
    <property type="match status" value="1"/>
</dbReference>
<dbReference type="InterPro" id="IPR036890">
    <property type="entry name" value="HATPase_C_sf"/>
</dbReference>
<keyword evidence="4" id="KW-0597">Phosphoprotein</keyword>
<dbReference type="Gene3D" id="6.10.340.10">
    <property type="match status" value="1"/>
</dbReference>
<evidence type="ECO:0000256" key="2">
    <source>
        <dbReference type="ARBA" id="ARBA00004370"/>
    </source>
</evidence>
<keyword evidence="11" id="KW-1185">Reference proteome</keyword>
<dbReference type="Gene3D" id="1.10.287.130">
    <property type="match status" value="1"/>
</dbReference>
<dbReference type="RefSeq" id="WP_145770878.1">
    <property type="nucleotide sequence ID" value="NZ_LR778301.1"/>
</dbReference>
<protein>
    <recommendedName>
        <fullName evidence="3">histidine kinase</fullName>
        <ecNumber evidence="3">2.7.13.3</ecNumber>
    </recommendedName>
</protein>
<dbReference type="InterPro" id="IPR003594">
    <property type="entry name" value="HATPase_dom"/>
</dbReference>
<dbReference type="GO" id="GO:0000155">
    <property type="term" value="F:phosphorelay sensor kinase activity"/>
    <property type="evidence" value="ECO:0007669"/>
    <property type="project" value="InterPro"/>
</dbReference>
<proteinExistence type="predicted"/>
<dbReference type="SMART" id="SM00388">
    <property type="entry name" value="HisKA"/>
    <property type="match status" value="1"/>
</dbReference>
<name>A0A6S6XYT8_9PROT</name>
<evidence type="ECO:0000256" key="3">
    <source>
        <dbReference type="ARBA" id="ARBA00012438"/>
    </source>
</evidence>
<dbReference type="InterPro" id="IPR036097">
    <property type="entry name" value="HisK_dim/P_sf"/>
</dbReference>
<dbReference type="SMART" id="SM00387">
    <property type="entry name" value="HATPase_c"/>
    <property type="match status" value="1"/>
</dbReference>
<evidence type="ECO:0000256" key="6">
    <source>
        <dbReference type="ARBA" id="ARBA00022741"/>
    </source>
</evidence>
<dbReference type="InterPro" id="IPR003660">
    <property type="entry name" value="HAMP_dom"/>
</dbReference>
<dbReference type="EC" id="2.7.13.3" evidence="3"/>
<evidence type="ECO:0000256" key="1">
    <source>
        <dbReference type="ARBA" id="ARBA00000085"/>
    </source>
</evidence>
<dbReference type="Proteomes" id="UP000515733">
    <property type="component" value="Chromosome"/>
</dbReference>
<dbReference type="SMART" id="SM00304">
    <property type="entry name" value="HAMP"/>
    <property type="match status" value="1"/>
</dbReference>
<dbReference type="Pfam" id="PF00512">
    <property type="entry name" value="HisKA"/>
    <property type="match status" value="1"/>
</dbReference>
<evidence type="ECO:0000313" key="10">
    <source>
        <dbReference type="EMBL" id="CAB1369331.1"/>
    </source>
</evidence>
<organism evidence="10 11">
    <name type="scientific">Denitratisoma oestradiolicum</name>
    <dbReference type="NCBI Taxonomy" id="311182"/>
    <lineage>
        <taxon>Bacteria</taxon>
        <taxon>Pseudomonadati</taxon>
        <taxon>Pseudomonadota</taxon>
        <taxon>Betaproteobacteria</taxon>
        <taxon>Nitrosomonadales</taxon>
        <taxon>Sterolibacteriaceae</taxon>
        <taxon>Denitratisoma</taxon>
    </lineage>
</organism>
<dbReference type="InterPro" id="IPR003661">
    <property type="entry name" value="HisK_dim/P_dom"/>
</dbReference>
<sequence>MNLLVRYRNAPIKHKLMLIGLLAPGLALLTVGLIITVKDIAEWRSRAIADLTTYAEVVGTNAAPAMMFDDRRAAADTLAALAAQPDIVHAVIHDKDGVVFATYDGPGHTSHPMPSLAPREVHLDWGHLVIAQSIRFKGETQGIIYVESELKRLYDGVIRSIGLVFLATLGAFILTAWLFTRLQRAIVGPIENLALVMQAVSDQQDYAVRVAVQGTDEVGVLALTFNHMLERIQQRDAELARHRDHLETEVAQRTADLRDVNRQLEQLNGALEEKVAERTRQLVDTQDELVRKEKLAVLGQVAGSVGHELRNPLGVMSNAVYFLQTVLSEADPTTKEYLGIIKDEIVGAERIVADLLDSVRTKPPNPEKTGVNELITRTLHKCTVPDGVSVTLDIPDNLPPMLVDPLQIHQVFRNLISNGIDAMAEGGTLEIRASEDRQAKAIIVSVRDGGCGMTPEHLAKLFQPLYTTKARGIGLGLVVVKNLIQANGGTVAVQSERDVGTTFTVTLPDASQNPQPSA</sequence>
<dbReference type="KEGG" id="doe:DENOEST_2166"/>
<dbReference type="CDD" id="cd00082">
    <property type="entry name" value="HisKA"/>
    <property type="match status" value="1"/>
</dbReference>
<dbReference type="PROSITE" id="PS50885">
    <property type="entry name" value="HAMP"/>
    <property type="match status" value="1"/>
</dbReference>
<dbReference type="Pfam" id="PF00672">
    <property type="entry name" value="HAMP"/>
    <property type="match status" value="1"/>
</dbReference>
<dbReference type="GO" id="GO:0005524">
    <property type="term" value="F:ATP binding"/>
    <property type="evidence" value="ECO:0007669"/>
    <property type="project" value="UniProtKB-KW"/>
</dbReference>
<dbReference type="InterPro" id="IPR005467">
    <property type="entry name" value="His_kinase_dom"/>
</dbReference>
<evidence type="ECO:0000256" key="5">
    <source>
        <dbReference type="ARBA" id="ARBA00022679"/>
    </source>
</evidence>
<evidence type="ECO:0000256" key="4">
    <source>
        <dbReference type="ARBA" id="ARBA00022553"/>
    </source>
</evidence>
<dbReference type="PANTHER" id="PTHR43065:SF46">
    <property type="entry name" value="C4-DICARBOXYLATE TRANSPORT SENSOR PROTEIN DCTB"/>
    <property type="match status" value="1"/>
</dbReference>